<keyword evidence="17" id="KW-1185">Reference proteome</keyword>
<comment type="caution">
    <text evidence="16">The sequence shown here is derived from an EMBL/GenBank/DDBJ whole genome shotgun (WGS) entry which is preliminary data.</text>
</comment>
<dbReference type="PANTHER" id="PTHR46116">
    <property type="entry name" value="(E3-INDEPENDENT) E2 UBIQUITIN-CONJUGATING ENZYME"/>
    <property type="match status" value="1"/>
</dbReference>
<dbReference type="GO" id="GO:0005524">
    <property type="term" value="F:ATP binding"/>
    <property type="evidence" value="ECO:0007669"/>
    <property type="project" value="UniProtKB-KW"/>
</dbReference>
<evidence type="ECO:0000256" key="2">
    <source>
        <dbReference type="ARBA" id="ARBA00004496"/>
    </source>
</evidence>
<dbReference type="GO" id="GO:0004869">
    <property type="term" value="F:cysteine-type endopeptidase inhibitor activity"/>
    <property type="evidence" value="ECO:0007669"/>
    <property type="project" value="TreeGrafter"/>
</dbReference>
<evidence type="ECO:0000256" key="7">
    <source>
        <dbReference type="ARBA" id="ARBA00022741"/>
    </source>
</evidence>
<evidence type="ECO:0000256" key="3">
    <source>
        <dbReference type="ARBA" id="ARBA00012486"/>
    </source>
</evidence>
<evidence type="ECO:0000256" key="9">
    <source>
        <dbReference type="ARBA" id="ARBA00022840"/>
    </source>
</evidence>
<evidence type="ECO:0000256" key="12">
    <source>
        <dbReference type="ARBA" id="ARBA00041798"/>
    </source>
</evidence>
<evidence type="ECO:0000256" key="4">
    <source>
        <dbReference type="ARBA" id="ARBA00022490"/>
    </source>
</evidence>
<dbReference type="SUPFAM" id="SSF54495">
    <property type="entry name" value="UBC-like"/>
    <property type="match status" value="1"/>
</dbReference>
<evidence type="ECO:0000256" key="1">
    <source>
        <dbReference type="ARBA" id="ARBA00004123"/>
    </source>
</evidence>
<feature type="domain" description="UBC core" evidence="15">
    <location>
        <begin position="1"/>
        <end position="148"/>
    </location>
</feature>
<evidence type="ECO:0000256" key="13">
    <source>
        <dbReference type="ARBA" id="ARBA00042316"/>
    </source>
</evidence>
<evidence type="ECO:0000313" key="16">
    <source>
        <dbReference type="EMBL" id="KAK3922728.1"/>
    </source>
</evidence>
<dbReference type="CDD" id="cd23809">
    <property type="entry name" value="UBCc_UBE2Z"/>
    <property type="match status" value="1"/>
</dbReference>
<keyword evidence="8" id="KW-0833">Ubl conjugation pathway</keyword>
<dbReference type="EMBL" id="JAHWGI010001108">
    <property type="protein sequence ID" value="KAK3922728.1"/>
    <property type="molecule type" value="Genomic_DNA"/>
</dbReference>
<dbReference type="InterPro" id="IPR000608">
    <property type="entry name" value="UBC"/>
</dbReference>
<dbReference type="GO" id="GO:0005634">
    <property type="term" value="C:nucleus"/>
    <property type="evidence" value="ECO:0007669"/>
    <property type="project" value="UniProtKB-SubCell"/>
</dbReference>
<keyword evidence="4" id="KW-0963">Cytoplasm</keyword>
<dbReference type="Gene3D" id="3.10.110.10">
    <property type="entry name" value="Ubiquitin Conjugating Enzyme"/>
    <property type="match status" value="1"/>
</dbReference>
<reference evidence="16" key="1">
    <citation type="submission" date="2021-07" db="EMBL/GenBank/DDBJ databases">
        <authorList>
            <person name="Catto M.A."/>
            <person name="Jacobson A."/>
            <person name="Kennedy G."/>
            <person name="Labadie P."/>
            <person name="Hunt B.G."/>
            <person name="Srinivasan R."/>
        </authorList>
    </citation>
    <scope>NUCLEOTIDE SEQUENCE</scope>
    <source>
        <strain evidence="16">PL_HMW_Pooled</strain>
        <tissue evidence="16">Head</tissue>
    </source>
</reference>
<dbReference type="GO" id="GO:0043066">
    <property type="term" value="P:negative regulation of apoptotic process"/>
    <property type="evidence" value="ECO:0007669"/>
    <property type="project" value="TreeGrafter"/>
</dbReference>
<evidence type="ECO:0000256" key="14">
    <source>
        <dbReference type="ARBA" id="ARBA00042401"/>
    </source>
</evidence>
<evidence type="ECO:0000259" key="15">
    <source>
        <dbReference type="PROSITE" id="PS50127"/>
    </source>
</evidence>
<keyword evidence="7" id="KW-0547">Nucleotide-binding</keyword>
<dbReference type="SMART" id="SM00212">
    <property type="entry name" value="UBCc"/>
    <property type="match status" value="1"/>
</dbReference>
<keyword evidence="5" id="KW-0808">Transferase</keyword>
<comment type="subcellular location">
    <subcellularLocation>
        <location evidence="2">Cytoplasm</location>
    </subcellularLocation>
    <subcellularLocation>
        <location evidence="1">Nucleus</location>
    </subcellularLocation>
</comment>
<sequence>MAPPKAKYRIKRDIKTFLKCLLYGITGVPDESDLKLFHALIIGPDKNPFPDDYPLSPPNVRFMTTGGGSVRLHPNLYASGKVCRSLLGTWPCPSWSAAQSLSSVLISIQSLMDENPYHNEPVHEKEREPGAANQYNEVVMHETLRVAVVGMVRNDAALTLPIAFEHLVQEEFMRNIEFYDLRASQKAALTGNVTVIIRYLTARVAYLASVR</sequence>
<evidence type="ECO:0000256" key="5">
    <source>
        <dbReference type="ARBA" id="ARBA00022679"/>
    </source>
</evidence>
<dbReference type="PANTHER" id="PTHR46116:SF26">
    <property type="entry name" value="UBIQUITIN-CONJUGATING ENZYME E2 Z"/>
    <property type="match status" value="1"/>
</dbReference>
<protein>
    <recommendedName>
        <fullName evidence="11">Ubiquitin-conjugating enzyme E2 Z</fullName>
        <ecNumber evidence="3">2.3.2.23</ecNumber>
    </recommendedName>
    <alternativeName>
        <fullName evidence="12">E2 ubiquitin-conjugating enzyme Z</fullName>
    </alternativeName>
    <alternativeName>
        <fullName evidence="14">Ubiquitin carrier protein Z</fullName>
    </alternativeName>
    <alternativeName>
        <fullName evidence="13">Ubiquitin-protein ligase Z</fullName>
    </alternativeName>
</protein>
<evidence type="ECO:0000256" key="6">
    <source>
        <dbReference type="ARBA" id="ARBA00022703"/>
    </source>
</evidence>
<evidence type="ECO:0000256" key="11">
    <source>
        <dbReference type="ARBA" id="ARBA00039894"/>
    </source>
</evidence>
<dbReference type="GO" id="GO:0005737">
    <property type="term" value="C:cytoplasm"/>
    <property type="evidence" value="ECO:0007669"/>
    <property type="project" value="UniProtKB-SubCell"/>
</dbReference>
<dbReference type="InterPro" id="IPR016135">
    <property type="entry name" value="UBQ-conjugating_enzyme/RWD"/>
</dbReference>
<gene>
    <name evidence="16" type="ORF">KUF71_000130</name>
</gene>
<dbReference type="PROSITE" id="PS50127">
    <property type="entry name" value="UBC_2"/>
    <property type="match status" value="1"/>
</dbReference>
<keyword evidence="10" id="KW-0539">Nucleus</keyword>
<proteinExistence type="predicted"/>
<dbReference type="EC" id="2.3.2.23" evidence="3"/>
<dbReference type="GO" id="GO:0061631">
    <property type="term" value="F:ubiquitin conjugating enzyme activity"/>
    <property type="evidence" value="ECO:0007669"/>
    <property type="project" value="UniProtKB-EC"/>
</dbReference>
<keyword evidence="6" id="KW-0053">Apoptosis</keyword>
<dbReference type="Pfam" id="PF00179">
    <property type="entry name" value="UQ_con"/>
    <property type="match status" value="1"/>
</dbReference>
<dbReference type="GO" id="GO:0006915">
    <property type="term" value="P:apoptotic process"/>
    <property type="evidence" value="ECO:0007669"/>
    <property type="project" value="UniProtKB-KW"/>
</dbReference>
<accession>A0AAE1LK68</accession>
<dbReference type="AlphaFoldDB" id="A0AAE1LK68"/>
<reference evidence="16" key="2">
    <citation type="journal article" date="2023" name="BMC Genomics">
        <title>Pest status, molecular evolution, and epigenetic factors derived from the genome assembly of Frankliniella fusca, a thysanopteran phytovirus vector.</title>
        <authorList>
            <person name="Catto M.A."/>
            <person name="Labadie P.E."/>
            <person name="Jacobson A.L."/>
            <person name="Kennedy G.G."/>
            <person name="Srinivasan R."/>
            <person name="Hunt B.G."/>
        </authorList>
    </citation>
    <scope>NUCLEOTIDE SEQUENCE</scope>
    <source>
        <strain evidence="16">PL_HMW_Pooled</strain>
    </source>
</reference>
<organism evidence="16 17">
    <name type="scientific">Frankliniella fusca</name>
    <dbReference type="NCBI Taxonomy" id="407009"/>
    <lineage>
        <taxon>Eukaryota</taxon>
        <taxon>Metazoa</taxon>
        <taxon>Ecdysozoa</taxon>
        <taxon>Arthropoda</taxon>
        <taxon>Hexapoda</taxon>
        <taxon>Insecta</taxon>
        <taxon>Pterygota</taxon>
        <taxon>Neoptera</taxon>
        <taxon>Paraneoptera</taxon>
        <taxon>Thysanoptera</taxon>
        <taxon>Terebrantia</taxon>
        <taxon>Thripoidea</taxon>
        <taxon>Thripidae</taxon>
        <taxon>Frankliniella</taxon>
    </lineage>
</organism>
<evidence type="ECO:0000256" key="10">
    <source>
        <dbReference type="ARBA" id="ARBA00023242"/>
    </source>
</evidence>
<keyword evidence="9" id="KW-0067">ATP-binding</keyword>
<dbReference type="Proteomes" id="UP001219518">
    <property type="component" value="Unassembled WGS sequence"/>
</dbReference>
<evidence type="ECO:0000313" key="17">
    <source>
        <dbReference type="Proteomes" id="UP001219518"/>
    </source>
</evidence>
<evidence type="ECO:0000256" key="8">
    <source>
        <dbReference type="ARBA" id="ARBA00022786"/>
    </source>
</evidence>
<name>A0AAE1LK68_9NEOP</name>